<keyword evidence="1" id="KW-0812">Transmembrane</keyword>
<name>A0A6I4TND8_9SPHN</name>
<feature type="transmembrane region" description="Helical" evidence="1">
    <location>
        <begin position="101"/>
        <end position="120"/>
    </location>
</feature>
<sequence>MNFVLAALIALGALLDLVLGVSFFVDPALAGADFGLTATGAMGLSAMRGDFTAFFLVAAFFMAWGAWKRRGDVLLPALLLFATAFTGRLVNLFAVETYEGWWMPMLVEAAHVFVLTFAMLRWRGRTS</sequence>
<keyword evidence="3" id="KW-1185">Reference proteome</keyword>
<evidence type="ECO:0008006" key="4">
    <source>
        <dbReference type="Google" id="ProtNLM"/>
    </source>
</evidence>
<protein>
    <recommendedName>
        <fullName evidence="4">DUF4345 domain-containing protein</fullName>
    </recommendedName>
</protein>
<accession>A0A6I4TND8</accession>
<evidence type="ECO:0000313" key="2">
    <source>
        <dbReference type="EMBL" id="MXO96611.1"/>
    </source>
</evidence>
<reference evidence="2 3" key="1">
    <citation type="submission" date="2019-12" db="EMBL/GenBank/DDBJ databases">
        <title>Genomic-based taxomic classification of the family Erythrobacteraceae.</title>
        <authorList>
            <person name="Xu L."/>
        </authorList>
    </citation>
    <scope>NUCLEOTIDE SEQUENCE [LARGE SCALE GENOMIC DNA]</scope>
    <source>
        <strain evidence="2 3">JCM 12189</strain>
    </source>
</reference>
<evidence type="ECO:0000313" key="3">
    <source>
        <dbReference type="Proteomes" id="UP000432727"/>
    </source>
</evidence>
<evidence type="ECO:0000256" key="1">
    <source>
        <dbReference type="SAM" id="Phobius"/>
    </source>
</evidence>
<feature type="transmembrane region" description="Helical" evidence="1">
    <location>
        <begin position="74"/>
        <end position="95"/>
    </location>
</feature>
<keyword evidence="1" id="KW-1133">Transmembrane helix</keyword>
<dbReference type="EMBL" id="WTYI01000001">
    <property type="protein sequence ID" value="MXO96611.1"/>
    <property type="molecule type" value="Genomic_DNA"/>
</dbReference>
<feature type="transmembrane region" description="Helical" evidence="1">
    <location>
        <begin position="51"/>
        <end position="67"/>
    </location>
</feature>
<dbReference type="OrthoDB" id="5875348at2"/>
<organism evidence="2 3">
    <name type="scientific">Qipengyuania aquimaris</name>
    <dbReference type="NCBI Taxonomy" id="255984"/>
    <lineage>
        <taxon>Bacteria</taxon>
        <taxon>Pseudomonadati</taxon>
        <taxon>Pseudomonadota</taxon>
        <taxon>Alphaproteobacteria</taxon>
        <taxon>Sphingomonadales</taxon>
        <taxon>Erythrobacteraceae</taxon>
        <taxon>Qipengyuania</taxon>
    </lineage>
</organism>
<gene>
    <name evidence="2" type="ORF">GRI34_09315</name>
</gene>
<dbReference type="RefSeq" id="WP_160595690.1">
    <property type="nucleotide sequence ID" value="NZ_WTYI01000001.1"/>
</dbReference>
<proteinExistence type="predicted"/>
<dbReference type="Proteomes" id="UP000432727">
    <property type="component" value="Unassembled WGS sequence"/>
</dbReference>
<keyword evidence="1" id="KW-0472">Membrane</keyword>
<comment type="caution">
    <text evidence="2">The sequence shown here is derived from an EMBL/GenBank/DDBJ whole genome shotgun (WGS) entry which is preliminary data.</text>
</comment>
<dbReference type="AlphaFoldDB" id="A0A6I4TND8"/>